<feature type="region of interest" description="Disordered" evidence="2">
    <location>
        <begin position="95"/>
        <end position="261"/>
    </location>
</feature>
<accession>A0AAD2JZ23</accession>
<feature type="compositionally biased region" description="Acidic residues" evidence="2">
    <location>
        <begin position="107"/>
        <end position="116"/>
    </location>
</feature>
<comment type="caution">
    <text evidence="3">The sequence shown here is derived from an EMBL/GenBank/DDBJ whole genome shotgun (WGS) entry which is preliminary data.</text>
</comment>
<keyword evidence="1" id="KW-0175">Coiled coil</keyword>
<dbReference type="Proteomes" id="UP001295794">
    <property type="component" value="Unassembled WGS sequence"/>
</dbReference>
<name>A0AAD2JZ23_9AGAR</name>
<reference evidence="3" key="1">
    <citation type="submission" date="2023-11" db="EMBL/GenBank/DDBJ databases">
        <authorList>
            <person name="De Vega J J."/>
            <person name="De Vega J J."/>
        </authorList>
    </citation>
    <scope>NUCLEOTIDE SEQUENCE</scope>
</reference>
<evidence type="ECO:0000313" key="4">
    <source>
        <dbReference type="Proteomes" id="UP001295794"/>
    </source>
</evidence>
<evidence type="ECO:0000256" key="2">
    <source>
        <dbReference type="SAM" id="MobiDB-lite"/>
    </source>
</evidence>
<evidence type="ECO:0000256" key="1">
    <source>
        <dbReference type="SAM" id="Coils"/>
    </source>
</evidence>
<feature type="compositionally biased region" description="Polar residues" evidence="2">
    <location>
        <begin position="224"/>
        <end position="239"/>
    </location>
</feature>
<organism evidence="3 4">
    <name type="scientific">Mycena citricolor</name>
    <dbReference type="NCBI Taxonomy" id="2018698"/>
    <lineage>
        <taxon>Eukaryota</taxon>
        <taxon>Fungi</taxon>
        <taxon>Dikarya</taxon>
        <taxon>Basidiomycota</taxon>
        <taxon>Agaricomycotina</taxon>
        <taxon>Agaricomycetes</taxon>
        <taxon>Agaricomycetidae</taxon>
        <taxon>Agaricales</taxon>
        <taxon>Marasmiineae</taxon>
        <taxon>Mycenaceae</taxon>
        <taxon>Mycena</taxon>
    </lineage>
</organism>
<evidence type="ECO:0000313" key="3">
    <source>
        <dbReference type="EMBL" id="CAK5268224.1"/>
    </source>
</evidence>
<protein>
    <submittedName>
        <fullName evidence="3">Uncharacterized protein</fullName>
    </submittedName>
</protein>
<feature type="compositionally biased region" description="Acidic residues" evidence="2">
    <location>
        <begin position="541"/>
        <end position="566"/>
    </location>
</feature>
<dbReference type="EMBL" id="CAVNYO010000138">
    <property type="protein sequence ID" value="CAK5268224.1"/>
    <property type="molecule type" value="Genomic_DNA"/>
</dbReference>
<dbReference type="AlphaFoldDB" id="A0AAD2JZ23"/>
<feature type="coiled-coil region" evidence="1">
    <location>
        <begin position="438"/>
        <end position="496"/>
    </location>
</feature>
<feature type="region of interest" description="Disordered" evidence="2">
    <location>
        <begin position="273"/>
        <end position="307"/>
    </location>
</feature>
<gene>
    <name evidence="3" type="ORF">MYCIT1_LOCUS11336</name>
</gene>
<feature type="compositionally biased region" description="Basic and acidic residues" evidence="2">
    <location>
        <begin position="117"/>
        <end position="136"/>
    </location>
</feature>
<feature type="region of interest" description="Disordered" evidence="2">
    <location>
        <begin position="532"/>
        <end position="566"/>
    </location>
</feature>
<proteinExistence type="predicted"/>
<keyword evidence="4" id="KW-1185">Reference proteome</keyword>
<feature type="coiled-coil region" evidence="1">
    <location>
        <begin position="315"/>
        <end position="374"/>
    </location>
</feature>
<feature type="compositionally biased region" description="Polar residues" evidence="2">
    <location>
        <begin position="173"/>
        <end position="186"/>
    </location>
</feature>
<sequence length="868" mass="95267">MSDHSYGRNRDSMADIELSLNNAFAEHPKATISEDGTPSIPADALADVFRSLAATFGGVELMSEDEMQMLQALVVANPGIEVTPQLTLGFIAAKTKHSTPPHTPDALDNDEEMQVEDELRGRGEGRDYDARSRSSSRDSVGTHRNHSRPPSRGGPQTPVSAASPFDTSRRQRSTPLGGTAPSSWASQKRPPHHRRKSDAGSRSDSESSVGPSAYGNRPGGRSRAPSNPTSPSMDSSFSIGSPPMGARSRPPSRGGNHRFDDADEYDFTLRQGLNSLPMPHANDDGSDSDDEHAGDMVIPRSTTSSNVSLMPDEQMEALQRANADLMRKLAETERLMQRKLAEHEAEFEDLQFTLEETRNELSAAKREEKELRGKERSTAAQIAALEADVVKVSKQLETSKATYNNLHRQYADQLASTQKYREDLRERDDVARTLREQAALSNIEIQRYIKEAEAYEDRIAHLEQELVVANQAHVQLDEQKQENMLLKETIDRMRYDLDEMRSNSAILGGTPSGQSSAPSSISKSLGAELLGKMKGWGGMDGESENEDDEDDDSSTPKEDEDTEGEDVIQTIITRKKRKVTSRANKIETRTFEEVKDYSDTGTQYEPELFFVSGGSQTEKVLTASTIIQTEPTVEQPPAPPADTAEMEIQTEPEEVKAAPVIPGPSSVPIDAPPAYKQELSAEEQAEHDWRVTVATLKKYHPGARVEEGVPGGVSMDALEDWRALKEELGVSCKVVDKILENSLSTGLPRVPTDVNARRRSGRFYNIYNTYVYGGGSAHSNANPLPAIPSPFFWVGGTVLVFLLIGPSLMIPHYSVPGGPTHYDRAVWNSFNTMHYSGEGFSNDGADAVWNFLGRVGGGAVRLARGWPS</sequence>